<dbReference type="InterPro" id="IPR011701">
    <property type="entry name" value="MFS"/>
</dbReference>
<evidence type="ECO:0000256" key="1">
    <source>
        <dbReference type="ARBA" id="ARBA00004141"/>
    </source>
</evidence>
<feature type="transmembrane region" description="Helical" evidence="5">
    <location>
        <begin position="148"/>
        <end position="169"/>
    </location>
</feature>
<feature type="transmembrane region" description="Helical" evidence="5">
    <location>
        <begin position="175"/>
        <end position="196"/>
    </location>
</feature>
<dbReference type="SUPFAM" id="SSF103473">
    <property type="entry name" value="MFS general substrate transporter"/>
    <property type="match status" value="1"/>
</dbReference>
<dbReference type="GO" id="GO:0016020">
    <property type="term" value="C:membrane"/>
    <property type="evidence" value="ECO:0007669"/>
    <property type="project" value="UniProtKB-SubCell"/>
</dbReference>
<feature type="transmembrane region" description="Helical" evidence="5">
    <location>
        <begin position="419"/>
        <end position="442"/>
    </location>
</feature>
<keyword evidence="2 5" id="KW-0812">Transmembrane</keyword>
<dbReference type="OrthoDB" id="194139at2759"/>
<keyword evidence="8" id="KW-1185">Reference proteome</keyword>
<evidence type="ECO:0000256" key="2">
    <source>
        <dbReference type="ARBA" id="ARBA00022692"/>
    </source>
</evidence>
<feature type="transmembrane region" description="Helical" evidence="5">
    <location>
        <begin position="291"/>
        <end position="315"/>
    </location>
</feature>
<feature type="domain" description="Major facilitator superfamily (MFS) profile" evidence="6">
    <location>
        <begin position="253"/>
        <end position="452"/>
    </location>
</feature>
<dbReference type="Gene3D" id="1.20.1250.20">
    <property type="entry name" value="MFS general substrate transporter like domains"/>
    <property type="match status" value="1"/>
</dbReference>
<keyword evidence="3 5" id="KW-1133">Transmembrane helix</keyword>
<feature type="transmembrane region" description="Helical" evidence="5">
    <location>
        <begin position="81"/>
        <end position="99"/>
    </location>
</feature>
<feature type="transmembrane region" description="Helical" evidence="5">
    <location>
        <begin position="353"/>
        <end position="375"/>
    </location>
</feature>
<evidence type="ECO:0000259" key="6">
    <source>
        <dbReference type="PROSITE" id="PS50850"/>
    </source>
</evidence>
<feature type="transmembrane region" description="Helical" evidence="5">
    <location>
        <begin position="327"/>
        <end position="347"/>
    </location>
</feature>
<keyword evidence="4 5" id="KW-0472">Membrane</keyword>
<comment type="caution">
    <text evidence="7">The sequence shown here is derived from an EMBL/GenBank/DDBJ whole genome shotgun (WGS) entry which is preliminary data.</text>
</comment>
<evidence type="ECO:0000313" key="7">
    <source>
        <dbReference type="EMBL" id="KAG0645285.1"/>
    </source>
</evidence>
<dbReference type="EMBL" id="VNKQ01000019">
    <property type="protein sequence ID" value="KAG0645285.1"/>
    <property type="molecule type" value="Genomic_DNA"/>
</dbReference>
<evidence type="ECO:0000313" key="8">
    <source>
        <dbReference type="Proteomes" id="UP000785200"/>
    </source>
</evidence>
<accession>A0A9P6SQ25</accession>
<dbReference type="Pfam" id="PF07690">
    <property type="entry name" value="MFS_1"/>
    <property type="match status" value="1"/>
</dbReference>
<protein>
    <submittedName>
        <fullName evidence="7">MFS efflux pump</fullName>
    </submittedName>
</protein>
<sequence length="452" mass="49857">MNRAPWMRIQEDIVCRAYYKRTFPHEFENPHDPIPEDRCKVADVQGKLAKLRGWDQTFSCLPSIITAVPYGVMADKYGRKIVMFLSLLGIIMSLVWQVNIAYFSQYIPIEWYWAGNVFLFIGGGSAVVKSMCFTILADVASEESPLFFGFNAVYLIGGVFAVPASWYLMKQGVNPFVPMTVSIGFITLGLLVVVFIPETLNRTQVPDPAEGMSSSDIDSEDEGGLLSASKKPTFISVMVRKVEEVRFIFASPMLLALTITFLVQSMHAVSMQLLFQFASERFHWSLADSSFLIPLSSIANFFILVVAFPAIYSLLTSQFGLSAAAKDLIVSRGSVFFSIFGALFIAVSPIPSLLIIAIIIYSFGNGFTSSARSLITSLVRPDQVSRLYAVLATLDVIGTIISGPLLSGAYSWGLHIGGLWSGMAFIVLAVLFSVTCLPIFFFKLPEIEVEED</sequence>
<feature type="transmembrane region" description="Helical" evidence="5">
    <location>
        <begin position="111"/>
        <end position="136"/>
    </location>
</feature>
<evidence type="ECO:0000256" key="5">
    <source>
        <dbReference type="SAM" id="Phobius"/>
    </source>
</evidence>
<feature type="transmembrane region" description="Helical" evidence="5">
    <location>
        <begin position="387"/>
        <end position="407"/>
    </location>
</feature>
<evidence type="ECO:0000256" key="4">
    <source>
        <dbReference type="ARBA" id="ARBA00023136"/>
    </source>
</evidence>
<comment type="subcellular location">
    <subcellularLocation>
        <location evidence="1">Membrane</location>
        <topology evidence="1">Multi-pass membrane protein</topology>
    </subcellularLocation>
</comment>
<dbReference type="InterPro" id="IPR020846">
    <property type="entry name" value="MFS_dom"/>
</dbReference>
<name>A0A9P6SQ25_9HELO</name>
<dbReference type="PROSITE" id="PS50850">
    <property type="entry name" value="MFS"/>
    <property type="match status" value="1"/>
</dbReference>
<dbReference type="Proteomes" id="UP000785200">
    <property type="component" value="Unassembled WGS sequence"/>
</dbReference>
<dbReference type="PANTHER" id="PTHR23507">
    <property type="entry name" value="ZGC:174356"/>
    <property type="match status" value="1"/>
</dbReference>
<organism evidence="7 8">
    <name type="scientific">Hyphodiscus hymeniophilus</name>
    <dbReference type="NCBI Taxonomy" id="353542"/>
    <lineage>
        <taxon>Eukaryota</taxon>
        <taxon>Fungi</taxon>
        <taxon>Dikarya</taxon>
        <taxon>Ascomycota</taxon>
        <taxon>Pezizomycotina</taxon>
        <taxon>Leotiomycetes</taxon>
        <taxon>Helotiales</taxon>
        <taxon>Hyphodiscaceae</taxon>
        <taxon>Hyphodiscus</taxon>
    </lineage>
</organism>
<dbReference type="PANTHER" id="PTHR23507:SF1">
    <property type="entry name" value="FI18259P1-RELATED"/>
    <property type="match status" value="1"/>
</dbReference>
<dbReference type="InterPro" id="IPR036259">
    <property type="entry name" value="MFS_trans_sf"/>
</dbReference>
<gene>
    <name evidence="7" type="ORF">D0Z07_8984</name>
</gene>
<evidence type="ECO:0000256" key="3">
    <source>
        <dbReference type="ARBA" id="ARBA00022989"/>
    </source>
</evidence>
<proteinExistence type="predicted"/>
<dbReference type="AlphaFoldDB" id="A0A9P6SQ25"/>
<dbReference type="GO" id="GO:0022857">
    <property type="term" value="F:transmembrane transporter activity"/>
    <property type="evidence" value="ECO:0007669"/>
    <property type="project" value="InterPro"/>
</dbReference>
<feature type="transmembrane region" description="Helical" evidence="5">
    <location>
        <begin position="247"/>
        <end position="271"/>
    </location>
</feature>
<reference evidence="7" key="1">
    <citation type="submission" date="2019-07" db="EMBL/GenBank/DDBJ databases">
        <title>Hyphodiscus hymeniophilus genome sequencing and assembly.</title>
        <authorList>
            <person name="Kramer G."/>
            <person name="Nodwell J."/>
        </authorList>
    </citation>
    <scope>NUCLEOTIDE SEQUENCE</scope>
    <source>
        <strain evidence="7">ATCC 34498</strain>
    </source>
</reference>